<dbReference type="InterPro" id="IPR016181">
    <property type="entry name" value="Acyl_CoA_acyltransferase"/>
</dbReference>
<accession>A0ABS8DFI7</accession>
<keyword evidence="3" id="KW-1185">Reference proteome</keyword>
<dbReference type="InterPro" id="IPR000182">
    <property type="entry name" value="GNAT_dom"/>
</dbReference>
<dbReference type="Proteomes" id="UP001299546">
    <property type="component" value="Unassembled WGS sequence"/>
</dbReference>
<evidence type="ECO:0000313" key="3">
    <source>
        <dbReference type="Proteomes" id="UP001299546"/>
    </source>
</evidence>
<dbReference type="Pfam" id="PF13302">
    <property type="entry name" value="Acetyltransf_3"/>
    <property type="match status" value="1"/>
</dbReference>
<gene>
    <name evidence="2" type="ORF">LIZ65_07720</name>
</gene>
<feature type="domain" description="N-acetyltransferase" evidence="1">
    <location>
        <begin position="15"/>
        <end position="139"/>
    </location>
</feature>
<dbReference type="SUPFAM" id="SSF55729">
    <property type="entry name" value="Acyl-CoA N-acyltransferases (Nat)"/>
    <property type="match status" value="1"/>
</dbReference>
<dbReference type="RefSeq" id="WP_066733984.1">
    <property type="nucleotide sequence ID" value="NZ_JAJCIQ010000003.1"/>
</dbReference>
<evidence type="ECO:0000313" key="2">
    <source>
        <dbReference type="EMBL" id="MCB7387177.1"/>
    </source>
</evidence>
<name>A0ABS8DFI7_9FIRM</name>
<comment type="caution">
    <text evidence="2">The sequence shown here is derived from an EMBL/GenBank/DDBJ whole genome shotgun (WGS) entry which is preliminary data.</text>
</comment>
<sequence length="196" mass="23154">MENRKVYVSDDSYLLYRLAEDDKEDYISLLKEANTSTNLYDSEENCNIMWKIAIETGWEFSIFHKNGDYCGNIMLKYPKSEHPEIGIDIVGRYRNHGIGPRAIRMFARKTYEERPVEYYVLRVSSKNLYSKHVIEKLGAVPDDSEDLFLKRVVSVFKDVLGEEAYQKAREEAEKLLTDDEEEIYQYRYLPESFLKN</sequence>
<proteinExistence type="predicted"/>
<protein>
    <submittedName>
        <fullName evidence="2">GNAT family N-acetyltransferase</fullName>
    </submittedName>
</protein>
<dbReference type="Gene3D" id="3.40.630.30">
    <property type="match status" value="1"/>
</dbReference>
<organism evidence="2 3">
    <name type="scientific">Bariatricus massiliensis</name>
    <dbReference type="NCBI Taxonomy" id="1745713"/>
    <lineage>
        <taxon>Bacteria</taxon>
        <taxon>Bacillati</taxon>
        <taxon>Bacillota</taxon>
        <taxon>Clostridia</taxon>
        <taxon>Lachnospirales</taxon>
        <taxon>Lachnospiraceae</taxon>
        <taxon>Bariatricus</taxon>
    </lineage>
</organism>
<reference evidence="2 3" key="1">
    <citation type="submission" date="2021-10" db="EMBL/GenBank/DDBJ databases">
        <title>Collection of gut derived symbiotic bacterial strains cultured from healthy donors.</title>
        <authorList>
            <person name="Lin H."/>
            <person name="Littmann E."/>
            <person name="Kohout C."/>
            <person name="Pamer E.G."/>
        </authorList>
    </citation>
    <scope>NUCLEOTIDE SEQUENCE [LARGE SCALE GENOMIC DNA]</scope>
    <source>
        <strain evidence="2 3">DFI.1.165</strain>
    </source>
</reference>
<dbReference type="EMBL" id="JAJCIS010000003">
    <property type="protein sequence ID" value="MCB7387177.1"/>
    <property type="molecule type" value="Genomic_DNA"/>
</dbReference>
<evidence type="ECO:0000259" key="1">
    <source>
        <dbReference type="Pfam" id="PF13302"/>
    </source>
</evidence>